<dbReference type="EMBL" id="JABVXQ010000003">
    <property type="protein sequence ID" value="KAF6120531.1"/>
    <property type="molecule type" value="Genomic_DNA"/>
</dbReference>
<dbReference type="InterPro" id="IPR002241">
    <property type="entry name" value="Glyco_hydro_27"/>
</dbReference>
<dbReference type="SUPFAM" id="SSF51445">
    <property type="entry name" value="(Trans)glycosidases"/>
    <property type="match status" value="1"/>
</dbReference>
<keyword evidence="2" id="KW-0378">Hydrolase</keyword>
<dbReference type="InterPro" id="IPR013785">
    <property type="entry name" value="Aldolase_TIM"/>
</dbReference>
<comment type="caution">
    <text evidence="4">The sequence shown here is derived from an EMBL/GenBank/DDBJ whole genome shotgun (WGS) entry which is preliminary data.</text>
</comment>
<evidence type="ECO:0000313" key="4">
    <source>
        <dbReference type="EMBL" id="KAF6120531.1"/>
    </source>
</evidence>
<organism evidence="4 5">
    <name type="scientific">Phyllostomus discolor</name>
    <name type="common">pale spear-nosed bat</name>
    <dbReference type="NCBI Taxonomy" id="89673"/>
    <lineage>
        <taxon>Eukaryota</taxon>
        <taxon>Metazoa</taxon>
        <taxon>Chordata</taxon>
        <taxon>Craniata</taxon>
        <taxon>Vertebrata</taxon>
        <taxon>Euteleostomi</taxon>
        <taxon>Mammalia</taxon>
        <taxon>Eutheria</taxon>
        <taxon>Laurasiatheria</taxon>
        <taxon>Chiroptera</taxon>
        <taxon>Yangochiroptera</taxon>
        <taxon>Phyllostomidae</taxon>
        <taxon>Phyllostominae</taxon>
        <taxon>Phyllostomus</taxon>
    </lineage>
</organism>
<dbReference type="GO" id="GO:0016139">
    <property type="term" value="P:glycoside catabolic process"/>
    <property type="evidence" value="ECO:0007669"/>
    <property type="project" value="TreeGrafter"/>
</dbReference>
<dbReference type="GO" id="GO:0005737">
    <property type="term" value="C:cytoplasm"/>
    <property type="evidence" value="ECO:0007669"/>
    <property type="project" value="TreeGrafter"/>
</dbReference>
<dbReference type="PANTHER" id="PTHR11452">
    <property type="entry name" value="ALPHA-GALACTOSIDASE/ALPHA-N-ACETYLGALACTOSAMINIDASE"/>
    <property type="match status" value="1"/>
</dbReference>
<dbReference type="AlphaFoldDB" id="A0A834EKT1"/>
<dbReference type="Proteomes" id="UP000664940">
    <property type="component" value="Unassembled WGS sequence"/>
</dbReference>
<sequence>MGTTCDVPTHGSHPVVNYSLLADICNLWRNYDDIQDSWSSVLSILDWFADNQDVLQPVAGPGHWNDPDMLLIGNFGLSFEQARAQMALWTVLAAPLFMSTDLRTISAQSVDILQNPLMIKINQDPLGIQGRRILKVLGGAGKAGRLRG</sequence>
<protein>
    <submittedName>
        <fullName evidence="4">Alpha-N-acetylgalactosaminidase</fullName>
    </submittedName>
</protein>
<proteinExistence type="inferred from homology"/>
<evidence type="ECO:0000313" key="5">
    <source>
        <dbReference type="Proteomes" id="UP000664940"/>
    </source>
</evidence>
<accession>A0A834EKT1</accession>
<gene>
    <name evidence="4" type="ORF">HJG60_013545</name>
</gene>
<dbReference type="GO" id="GO:0004557">
    <property type="term" value="F:alpha-galactosidase activity"/>
    <property type="evidence" value="ECO:0007669"/>
    <property type="project" value="TreeGrafter"/>
</dbReference>
<evidence type="ECO:0000256" key="2">
    <source>
        <dbReference type="ARBA" id="ARBA00022801"/>
    </source>
</evidence>
<dbReference type="PANTHER" id="PTHR11452:SF25">
    <property type="entry name" value="ALPHA-N-ACETYLGALACTOSAMINIDASE"/>
    <property type="match status" value="1"/>
</dbReference>
<dbReference type="Pfam" id="PF16499">
    <property type="entry name" value="Melibiase_2"/>
    <property type="match status" value="1"/>
</dbReference>
<dbReference type="InterPro" id="IPR017853">
    <property type="entry name" value="GH"/>
</dbReference>
<name>A0A834EKT1_9CHIR</name>
<dbReference type="Gene3D" id="3.20.20.70">
    <property type="entry name" value="Aldolase class I"/>
    <property type="match status" value="1"/>
</dbReference>
<evidence type="ECO:0000256" key="1">
    <source>
        <dbReference type="ARBA" id="ARBA00009743"/>
    </source>
</evidence>
<dbReference type="GO" id="GO:0009311">
    <property type="term" value="P:oligosaccharide metabolic process"/>
    <property type="evidence" value="ECO:0007669"/>
    <property type="project" value="TreeGrafter"/>
</dbReference>
<evidence type="ECO:0000256" key="3">
    <source>
        <dbReference type="ARBA" id="ARBA00023295"/>
    </source>
</evidence>
<reference evidence="4 5" key="1">
    <citation type="journal article" date="2020" name="Nature">
        <title>Six reference-quality genomes reveal evolution of bat adaptations.</title>
        <authorList>
            <person name="Jebb D."/>
            <person name="Huang Z."/>
            <person name="Pippel M."/>
            <person name="Hughes G.M."/>
            <person name="Lavrichenko K."/>
            <person name="Devanna P."/>
            <person name="Winkler S."/>
            <person name="Jermiin L.S."/>
            <person name="Skirmuntt E.C."/>
            <person name="Katzourakis A."/>
            <person name="Burkitt-Gray L."/>
            <person name="Ray D.A."/>
            <person name="Sullivan K.A.M."/>
            <person name="Roscito J.G."/>
            <person name="Kirilenko B.M."/>
            <person name="Davalos L.M."/>
            <person name="Corthals A.P."/>
            <person name="Power M.L."/>
            <person name="Jones G."/>
            <person name="Ransome R.D."/>
            <person name="Dechmann D.K.N."/>
            <person name="Locatelli A.G."/>
            <person name="Puechmaille S.J."/>
            <person name="Fedrigo O."/>
            <person name="Jarvis E.D."/>
            <person name="Hiller M."/>
            <person name="Vernes S.C."/>
            <person name="Myers E.W."/>
            <person name="Teeling E.C."/>
        </authorList>
    </citation>
    <scope>NUCLEOTIDE SEQUENCE [LARGE SCALE GENOMIC DNA]</scope>
    <source>
        <strain evidence="4">Bat1K_MPI-CBG_1</strain>
    </source>
</reference>
<keyword evidence="3" id="KW-0326">Glycosidase</keyword>
<comment type="similarity">
    <text evidence="1">Belongs to the glycosyl hydrolase 27 family.</text>
</comment>